<dbReference type="Gene3D" id="1.20.140.10">
    <property type="entry name" value="Butyryl-CoA Dehydrogenase, subunit A, domain 3"/>
    <property type="match status" value="1"/>
</dbReference>
<dbReference type="InterPro" id="IPR013786">
    <property type="entry name" value="AcylCoA_DH/ox_N"/>
</dbReference>
<reference evidence="5 6" key="1">
    <citation type="submission" date="2023-06" db="EMBL/GenBank/DDBJ databases">
        <authorList>
            <person name="Oyuntsetseg B."/>
            <person name="Kim S.B."/>
        </authorList>
    </citation>
    <scope>NUCLEOTIDE SEQUENCE [LARGE SCALE GENOMIC DNA]</scope>
    <source>
        <strain evidence="5 6">4-36</strain>
    </source>
</reference>
<dbReference type="SUPFAM" id="SSF47203">
    <property type="entry name" value="Acyl-CoA dehydrogenase C-terminal domain-like"/>
    <property type="match status" value="1"/>
</dbReference>
<dbReference type="EMBL" id="CP127295">
    <property type="protein sequence ID" value="WIY05751.1"/>
    <property type="molecule type" value="Genomic_DNA"/>
</dbReference>
<dbReference type="GO" id="GO:0050660">
    <property type="term" value="F:flavin adenine dinucleotide binding"/>
    <property type="evidence" value="ECO:0007669"/>
    <property type="project" value="InterPro"/>
</dbReference>
<proteinExistence type="predicted"/>
<dbReference type="Pfam" id="PF02771">
    <property type="entry name" value="Acyl-CoA_dh_N"/>
    <property type="match status" value="1"/>
</dbReference>
<sequence length="406" mass="44479">MTAAPTRPGTGQARPDPGPPTTGEEILRRVREIVPVLRERSADIERTRRLPADVVELLRGTGVFRMGFARSWGGPELNSIQQTEIIEAISYGDPAAGWCAMIGSDTGLYAQFLDEPVAKEMFTSLDMVTAGLLFPTGHAEIVPGGYRLTGRWQFGSGVTHSDWVISGAFIYRDGEPEPSSDGDPHDSKLMIVPREDVEVIDTWYTTGLAGSGSCDYAITDVFVPAERTVTFDTVRNGEGPLAQPEVHMRNMPGVPLGIARAALDHVREMVVARKKGDDYRTQVTIAECEADFAATRSGVYTAMRRQHEVLSAGGTLDDLTPDERAALPLSRRHAFRTARSIVTRLYDLLQTSSIYQPSPMDRWLRDTTTMCQHVVAQDRILQSAGAYLLDSRPAFPLCLGITGGKK</sequence>
<evidence type="ECO:0000256" key="2">
    <source>
        <dbReference type="SAM" id="MobiDB-lite"/>
    </source>
</evidence>
<protein>
    <submittedName>
        <fullName evidence="5">Acyl-CoA dehydrogenase</fullName>
    </submittedName>
</protein>
<feature type="region of interest" description="Disordered" evidence="2">
    <location>
        <begin position="1"/>
        <end position="23"/>
    </location>
</feature>
<gene>
    <name evidence="5" type="ORF">QRX60_18590</name>
</gene>
<dbReference type="InterPro" id="IPR009100">
    <property type="entry name" value="AcylCoA_DH/oxidase_NM_dom_sf"/>
</dbReference>
<dbReference type="Pfam" id="PF08028">
    <property type="entry name" value="Acyl-CoA_dh_2"/>
    <property type="match status" value="1"/>
</dbReference>
<dbReference type="InterPro" id="IPR037069">
    <property type="entry name" value="AcylCoA_DH/ox_N_sf"/>
</dbReference>
<organism evidence="5 6">
    <name type="scientific">Amycolatopsis mongoliensis</name>
    <dbReference type="NCBI Taxonomy" id="715475"/>
    <lineage>
        <taxon>Bacteria</taxon>
        <taxon>Bacillati</taxon>
        <taxon>Actinomycetota</taxon>
        <taxon>Actinomycetes</taxon>
        <taxon>Pseudonocardiales</taxon>
        <taxon>Pseudonocardiaceae</taxon>
        <taxon>Amycolatopsis</taxon>
    </lineage>
</organism>
<dbReference type="InterPro" id="IPR036250">
    <property type="entry name" value="AcylCo_DH-like_C"/>
</dbReference>
<evidence type="ECO:0000256" key="1">
    <source>
        <dbReference type="ARBA" id="ARBA00023002"/>
    </source>
</evidence>
<evidence type="ECO:0000313" key="5">
    <source>
        <dbReference type="EMBL" id="WIY05751.1"/>
    </source>
</evidence>
<keyword evidence="6" id="KW-1185">Reference proteome</keyword>
<accession>A0A9Y2JY25</accession>
<keyword evidence="1" id="KW-0560">Oxidoreductase</keyword>
<dbReference type="AlphaFoldDB" id="A0A9Y2JY25"/>
<dbReference type="Gene3D" id="1.10.540.10">
    <property type="entry name" value="Acyl-CoA dehydrogenase/oxidase, N-terminal domain"/>
    <property type="match status" value="1"/>
</dbReference>
<feature type="domain" description="Acyl-CoA dehydrogenase C-terminal" evidence="4">
    <location>
        <begin position="255"/>
        <end position="377"/>
    </location>
</feature>
<dbReference type="Gene3D" id="2.40.110.10">
    <property type="entry name" value="Butyryl-CoA Dehydrogenase, subunit A, domain 2"/>
    <property type="match status" value="1"/>
</dbReference>
<dbReference type="PIRSF" id="PIRSF016578">
    <property type="entry name" value="HsaA"/>
    <property type="match status" value="1"/>
</dbReference>
<dbReference type="InterPro" id="IPR013107">
    <property type="entry name" value="Acyl-CoA_DH_C"/>
</dbReference>
<dbReference type="GO" id="GO:0016627">
    <property type="term" value="F:oxidoreductase activity, acting on the CH-CH group of donors"/>
    <property type="evidence" value="ECO:0007669"/>
    <property type="project" value="InterPro"/>
</dbReference>
<name>A0A9Y2JY25_9PSEU</name>
<evidence type="ECO:0000259" key="3">
    <source>
        <dbReference type="Pfam" id="PF02771"/>
    </source>
</evidence>
<dbReference type="KEGG" id="amog:QRX60_18590"/>
<feature type="domain" description="Acyl-CoA dehydrogenase/oxidase N-terminal" evidence="3">
    <location>
        <begin position="26"/>
        <end position="107"/>
    </location>
</feature>
<dbReference type="InterPro" id="IPR046373">
    <property type="entry name" value="Acyl-CoA_Oxase/DH_mid-dom_sf"/>
</dbReference>
<dbReference type="RefSeq" id="WP_286002032.1">
    <property type="nucleotide sequence ID" value="NZ_CP127295.1"/>
</dbReference>
<evidence type="ECO:0000259" key="4">
    <source>
        <dbReference type="Pfam" id="PF08028"/>
    </source>
</evidence>
<evidence type="ECO:0000313" key="6">
    <source>
        <dbReference type="Proteomes" id="UP001239397"/>
    </source>
</evidence>
<dbReference type="Proteomes" id="UP001239397">
    <property type="component" value="Chromosome"/>
</dbReference>
<dbReference type="SUPFAM" id="SSF56645">
    <property type="entry name" value="Acyl-CoA dehydrogenase NM domain-like"/>
    <property type="match status" value="1"/>
</dbReference>